<dbReference type="Proteomes" id="UP001224087">
    <property type="component" value="Segment"/>
</dbReference>
<dbReference type="EMBL" id="MN873693">
    <property type="protein sequence ID" value="QIN54378.1"/>
    <property type="molecule type" value="Genomic_DNA"/>
</dbReference>
<sequence length="122" mass="14213">MQLSDNVLLAILEESPFSSSRKVNGLCKLFRTVFLQKGAYFASFLWTDEYFIYLLAKDNYDLFVHFVDKGHLYVKDASLHNKGGYKIRYCYVNRSKAPENSRITSYLSRNGVYMDCSCMNRC</sequence>
<evidence type="ECO:0000313" key="2">
    <source>
        <dbReference type="Proteomes" id="UP001224087"/>
    </source>
</evidence>
<accession>A0A6G8MYN5</accession>
<gene>
    <name evidence="1" type="primary">ck253</name>
</gene>
<evidence type="ECO:0008006" key="3">
    <source>
        <dbReference type="Google" id="ProtNLM"/>
    </source>
</evidence>
<evidence type="ECO:0000313" key="1">
    <source>
        <dbReference type="EMBL" id="QIN54378.1"/>
    </source>
</evidence>
<name>A0A6G8MYN5_9VIRU</name>
<organism evidence="1 2">
    <name type="scientific">Cedratvirus kamchatka</name>
    <dbReference type="NCBI Taxonomy" id="2716914"/>
    <lineage>
        <taxon>Viruses</taxon>
        <taxon>Pithoviruses</taxon>
        <taxon>Orthocedratvirinae</taxon>
        <taxon>Alphacedratvirus</taxon>
        <taxon>Alphacedratvirus rossiense</taxon>
    </lineage>
</organism>
<keyword evidence="2" id="KW-1185">Reference proteome</keyword>
<reference evidence="1" key="1">
    <citation type="submission" date="2019-12" db="EMBL/GenBank/DDBJ databases">
        <title>The DNA Methylation Landscape of Giant Viruses.</title>
        <authorList>
            <person name="Jeudy S."/>
            <person name="Rigou S."/>
            <person name="Alempic J.-M."/>
            <person name="Claverie J.-M."/>
            <person name="Abergel C."/>
            <person name="Legendre M."/>
        </authorList>
    </citation>
    <scope>NUCLEOTIDE SEQUENCE</scope>
    <source>
        <strain evidence="1">P4</strain>
    </source>
</reference>
<proteinExistence type="predicted"/>
<protein>
    <recommendedName>
        <fullName evidence="3">F-box domain-containing protein</fullName>
    </recommendedName>
</protein>